<protein>
    <submittedName>
        <fullName evidence="1">Uncharacterized protein</fullName>
    </submittedName>
</protein>
<evidence type="ECO:0000313" key="1">
    <source>
        <dbReference type="EMBL" id="CDW18505.1"/>
    </source>
</evidence>
<organism evidence="1">
    <name type="scientific">Lepeophtheirus salmonis</name>
    <name type="common">Salmon louse</name>
    <name type="synonym">Caligus salmonis</name>
    <dbReference type="NCBI Taxonomy" id="72036"/>
    <lineage>
        <taxon>Eukaryota</taxon>
        <taxon>Metazoa</taxon>
        <taxon>Ecdysozoa</taxon>
        <taxon>Arthropoda</taxon>
        <taxon>Crustacea</taxon>
        <taxon>Multicrustacea</taxon>
        <taxon>Hexanauplia</taxon>
        <taxon>Copepoda</taxon>
        <taxon>Siphonostomatoida</taxon>
        <taxon>Caligidae</taxon>
        <taxon>Lepeophtheirus</taxon>
    </lineage>
</organism>
<reference evidence="1" key="1">
    <citation type="submission" date="2014-05" db="EMBL/GenBank/DDBJ databases">
        <authorList>
            <person name="Chronopoulou M."/>
        </authorList>
    </citation>
    <scope>NUCLEOTIDE SEQUENCE</scope>
    <source>
        <tissue evidence="1">Whole organism</tissue>
    </source>
</reference>
<dbReference type="AlphaFoldDB" id="A0A0K2SYA0"/>
<dbReference type="EMBL" id="HACA01001144">
    <property type="protein sequence ID" value="CDW18505.1"/>
    <property type="molecule type" value="Transcribed_RNA"/>
</dbReference>
<proteinExistence type="predicted"/>
<sequence length="63" mass="6872">MMSLEAVDKLDSSVLDRIDGLNVRVKSEGRRFILSLEGGLLFNGAGGILRSIKFGVAFGFLRE</sequence>
<accession>A0A0K2SYA0</accession>
<name>A0A0K2SYA0_LEPSM</name>